<dbReference type="Gene3D" id="3.40.50.970">
    <property type="match status" value="2"/>
</dbReference>
<comment type="caution">
    <text evidence="8">The sequence shown here is derived from an EMBL/GenBank/DDBJ whole genome shotgun (WGS) entry which is preliminary data.</text>
</comment>
<dbReference type="InterPro" id="IPR029035">
    <property type="entry name" value="DHS-like_NAD/FAD-binding_dom"/>
</dbReference>
<dbReference type="InterPro" id="IPR045229">
    <property type="entry name" value="TPP_enz"/>
</dbReference>
<dbReference type="OrthoDB" id="7534569at2"/>
<evidence type="ECO:0000313" key="9">
    <source>
        <dbReference type="Proteomes" id="UP000281343"/>
    </source>
</evidence>
<dbReference type="CDD" id="cd07035">
    <property type="entry name" value="TPP_PYR_POX_like"/>
    <property type="match status" value="1"/>
</dbReference>
<dbReference type="GO" id="GO:0030976">
    <property type="term" value="F:thiamine pyrophosphate binding"/>
    <property type="evidence" value="ECO:0007669"/>
    <property type="project" value="InterPro"/>
</dbReference>
<evidence type="ECO:0000259" key="6">
    <source>
        <dbReference type="Pfam" id="PF02775"/>
    </source>
</evidence>
<dbReference type="NCBIfam" id="NF006203">
    <property type="entry name" value="PRK08327.1"/>
    <property type="match status" value="1"/>
</dbReference>
<dbReference type="Proteomes" id="UP000281343">
    <property type="component" value="Unassembled WGS sequence"/>
</dbReference>
<dbReference type="GO" id="GO:0050660">
    <property type="term" value="F:flavin adenine dinucleotide binding"/>
    <property type="evidence" value="ECO:0007669"/>
    <property type="project" value="TreeGrafter"/>
</dbReference>
<dbReference type="EMBL" id="RCNT01000013">
    <property type="protein sequence ID" value="RMA40708.1"/>
    <property type="molecule type" value="Genomic_DNA"/>
</dbReference>
<gene>
    <name evidence="8" type="ORF">D9R08_18340</name>
</gene>
<feature type="region of interest" description="Disordered" evidence="4">
    <location>
        <begin position="1"/>
        <end position="24"/>
    </location>
</feature>
<comment type="similarity">
    <text evidence="1 3">Belongs to the TPP enzyme family.</text>
</comment>
<dbReference type="InterPro" id="IPR012000">
    <property type="entry name" value="Thiamin_PyroP_enz_cen_dom"/>
</dbReference>
<evidence type="ECO:0000256" key="2">
    <source>
        <dbReference type="ARBA" id="ARBA00023052"/>
    </source>
</evidence>
<organism evidence="8 9">
    <name type="scientific">Rhodophyticola porphyridii</name>
    <dbReference type="NCBI Taxonomy" id="1852017"/>
    <lineage>
        <taxon>Bacteria</taxon>
        <taxon>Pseudomonadati</taxon>
        <taxon>Pseudomonadota</taxon>
        <taxon>Alphaproteobacteria</taxon>
        <taxon>Rhodobacterales</taxon>
        <taxon>Roseobacteraceae</taxon>
        <taxon>Rhodophyticola</taxon>
    </lineage>
</organism>
<evidence type="ECO:0000256" key="3">
    <source>
        <dbReference type="RuleBase" id="RU362132"/>
    </source>
</evidence>
<evidence type="ECO:0000259" key="7">
    <source>
        <dbReference type="Pfam" id="PF02776"/>
    </source>
</evidence>
<dbReference type="GO" id="GO:0000287">
    <property type="term" value="F:magnesium ion binding"/>
    <property type="evidence" value="ECO:0007669"/>
    <property type="project" value="InterPro"/>
</dbReference>
<evidence type="ECO:0000259" key="5">
    <source>
        <dbReference type="Pfam" id="PF00205"/>
    </source>
</evidence>
<feature type="domain" description="Thiamine pyrophosphate enzyme N-terminal TPP-binding" evidence="7">
    <location>
        <begin position="42"/>
        <end position="168"/>
    </location>
</feature>
<proteinExistence type="inferred from homology"/>
<evidence type="ECO:0000256" key="4">
    <source>
        <dbReference type="SAM" id="MobiDB-lite"/>
    </source>
</evidence>
<sequence length="603" mass="64692">MGGQSQYGGVTGHRQRQCGSCRARKTPADITPVTERTEVAAGGALFSKLKTLGVDYVFANSGTDFPPIIEGLIDATRKGIDLPTPVTCPHEHAALGMAHGYYLMSGQMQAVLLHTNVGLSNGATGAINAACDQIPVLMMSGRTPVMEKDRFGARTVPIGWGQEMYDQTALVREVSKWEYELRFPEQLPELLDRAAAIANSTPRGPVYLSLPREVLCEPIPTEQAGAPARMQPAEVAPNVAALAQAAKLLRAAEHPLIISQRGVGSDAAFEAFAGFVDSWAFPVCQYWANQLSLANQHPMSIGQDPTELLAEADVVLVINALAPWWPDGTTLRDDATVIQLGPDPLFSRTPVRNFPADICLAGETSDALVALIEEMGTPPAASEAIARRHRHMSARSKARCTTMIERAKSGSGAPMTKEWVSHCVGQAIKGRKATVFHELGAPMEPLDLEHHKSYFQEPYSGGLGWGLPAALGAQLADSDRLVFATMGDGSYMFANPTACHQIAEALALPIITLVLNNEEWAAVRHSAEGLYKDGLAPKANEVPLTSLRPSPDFTKTAEASRAYTETVLTGDALPAALERAIDVATRDRRQVLLNIAIQRTGAA</sequence>
<dbReference type="Pfam" id="PF02776">
    <property type="entry name" value="TPP_enzyme_N"/>
    <property type="match status" value="1"/>
</dbReference>
<dbReference type="InterPro" id="IPR029061">
    <property type="entry name" value="THDP-binding"/>
</dbReference>
<dbReference type="InterPro" id="IPR012001">
    <property type="entry name" value="Thiamin_PyroP_enz_TPP-bd_dom"/>
</dbReference>
<dbReference type="Pfam" id="PF02775">
    <property type="entry name" value="TPP_enzyme_C"/>
    <property type="match status" value="1"/>
</dbReference>
<dbReference type="GO" id="GO:0009099">
    <property type="term" value="P:L-valine biosynthetic process"/>
    <property type="evidence" value="ECO:0007669"/>
    <property type="project" value="TreeGrafter"/>
</dbReference>
<dbReference type="Gene3D" id="3.40.50.1220">
    <property type="entry name" value="TPP-binding domain"/>
    <property type="match status" value="1"/>
</dbReference>
<dbReference type="SUPFAM" id="SSF52467">
    <property type="entry name" value="DHS-like NAD/FAD-binding domain"/>
    <property type="match status" value="1"/>
</dbReference>
<dbReference type="Pfam" id="PF00205">
    <property type="entry name" value="TPP_enzyme_M"/>
    <property type="match status" value="1"/>
</dbReference>
<name>A0A3L9Y0H6_9RHOB</name>
<accession>A0A3L9Y0H6</accession>
<dbReference type="PANTHER" id="PTHR18968">
    <property type="entry name" value="THIAMINE PYROPHOSPHATE ENZYMES"/>
    <property type="match status" value="1"/>
</dbReference>
<dbReference type="GO" id="GO:0005948">
    <property type="term" value="C:acetolactate synthase complex"/>
    <property type="evidence" value="ECO:0007669"/>
    <property type="project" value="TreeGrafter"/>
</dbReference>
<dbReference type="GO" id="GO:0003984">
    <property type="term" value="F:acetolactate synthase activity"/>
    <property type="evidence" value="ECO:0007669"/>
    <property type="project" value="TreeGrafter"/>
</dbReference>
<dbReference type="AlphaFoldDB" id="A0A3L9Y0H6"/>
<dbReference type="InterPro" id="IPR011766">
    <property type="entry name" value="TPP_enzyme_TPP-bd"/>
</dbReference>
<keyword evidence="9" id="KW-1185">Reference proteome</keyword>
<evidence type="ECO:0000313" key="8">
    <source>
        <dbReference type="EMBL" id="RMA40708.1"/>
    </source>
</evidence>
<evidence type="ECO:0000256" key="1">
    <source>
        <dbReference type="ARBA" id="ARBA00007812"/>
    </source>
</evidence>
<dbReference type="GO" id="GO:0009097">
    <property type="term" value="P:isoleucine biosynthetic process"/>
    <property type="evidence" value="ECO:0007669"/>
    <property type="project" value="TreeGrafter"/>
</dbReference>
<dbReference type="SUPFAM" id="SSF52518">
    <property type="entry name" value="Thiamin diphosphate-binding fold (THDP-binding)"/>
    <property type="match status" value="2"/>
</dbReference>
<reference evidence="8 9" key="1">
    <citation type="submission" date="2018-10" db="EMBL/GenBank/DDBJ databases">
        <authorList>
            <person name="Jung H.S."/>
            <person name="Jeon C.O."/>
        </authorList>
    </citation>
    <scope>NUCLEOTIDE SEQUENCE [LARGE SCALE GENOMIC DNA]</scope>
    <source>
        <strain evidence="8 9">MA-7-27</strain>
    </source>
</reference>
<dbReference type="CDD" id="cd02002">
    <property type="entry name" value="TPP_BFDC"/>
    <property type="match status" value="1"/>
</dbReference>
<keyword evidence="2 3" id="KW-0786">Thiamine pyrophosphate</keyword>
<protein>
    <submittedName>
        <fullName evidence="8">Thiamine pyrophosphate-requiring protein</fullName>
    </submittedName>
</protein>
<feature type="domain" description="Thiamine pyrophosphate enzyme TPP-binding" evidence="6">
    <location>
        <begin position="449"/>
        <end position="584"/>
    </location>
</feature>
<dbReference type="PANTHER" id="PTHR18968:SF13">
    <property type="entry name" value="ACETOLACTATE SYNTHASE CATALYTIC SUBUNIT, MITOCHONDRIAL"/>
    <property type="match status" value="1"/>
</dbReference>
<feature type="domain" description="Thiamine pyrophosphate enzyme central" evidence="5">
    <location>
        <begin position="242"/>
        <end position="371"/>
    </location>
</feature>
<feature type="compositionally biased region" description="Gly residues" evidence="4">
    <location>
        <begin position="1"/>
        <end position="11"/>
    </location>
</feature>